<gene>
    <name evidence="1" type="ORF">P278_14830</name>
</gene>
<sequence>MINLVDNLAHSGGVSFFIYPFSRYFLTDRINFGLFPFYR</sequence>
<proteinExistence type="predicted"/>
<accession>W2UQM3</accession>
<dbReference type="Proteomes" id="UP000018850">
    <property type="component" value="Unassembled WGS sequence"/>
</dbReference>
<dbReference type="EMBL" id="AYXY01000019">
    <property type="protein sequence ID" value="ETN95761.1"/>
    <property type="molecule type" value="Genomic_DNA"/>
</dbReference>
<organism evidence="1 2">
    <name type="scientific">Zhouia amylolytica AD3</name>
    <dbReference type="NCBI Taxonomy" id="1286632"/>
    <lineage>
        <taxon>Bacteria</taxon>
        <taxon>Pseudomonadati</taxon>
        <taxon>Bacteroidota</taxon>
        <taxon>Flavobacteriia</taxon>
        <taxon>Flavobacteriales</taxon>
        <taxon>Flavobacteriaceae</taxon>
        <taxon>Zhouia</taxon>
    </lineage>
</organism>
<name>W2UQM3_9FLAO</name>
<evidence type="ECO:0000313" key="1">
    <source>
        <dbReference type="EMBL" id="ETN95761.1"/>
    </source>
</evidence>
<protein>
    <submittedName>
        <fullName evidence="1">Uncharacterized protein</fullName>
    </submittedName>
</protein>
<keyword evidence="2" id="KW-1185">Reference proteome</keyword>
<reference evidence="1 2" key="2">
    <citation type="journal article" date="2016" name="Genome Announc.">
        <title>Draft Genome Sequence of Zhouia amylolytica AD3, Isolated from Tidal Flat Sediment.</title>
        <authorList>
            <person name="Jia B."/>
            <person name="Jin H.M."/>
            <person name="Lee H.J."/>
            <person name="Jeon C.O."/>
        </authorList>
    </citation>
    <scope>NUCLEOTIDE SEQUENCE [LARGE SCALE GENOMIC DNA]</scope>
    <source>
        <strain evidence="1 2">AD3</strain>
    </source>
</reference>
<comment type="caution">
    <text evidence="1">The sequence shown here is derived from an EMBL/GenBank/DDBJ whole genome shotgun (WGS) entry which is preliminary data.</text>
</comment>
<reference evidence="2" key="1">
    <citation type="submission" date="2013-11" db="EMBL/GenBank/DDBJ databases">
        <title>Draft genome sequence from a member of Zhouia, isolated tidal flat.</title>
        <authorList>
            <person name="Jin H."/>
            <person name="Jeon C.O."/>
        </authorList>
    </citation>
    <scope>NUCLEOTIDE SEQUENCE [LARGE SCALE GENOMIC DNA]</scope>
    <source>
        <strain evidence="2">AD3</strain>
    </source>
</reference>
<dbReference type="AlphaFoldDB" id="W2UQM3"/>
<evidence type="ECO:0000313" key="2">
    <source>
        <dbReference type="Proteomes" id="UP000018850"/>
    </source>
</evidence>